<dbReference type="Pfam" id="PF10330">
    <property type="entry name" value="Stb3"/>
    <property type="match status" value="1"/>
</dbReference>
<dbReference type="GO" id="GO:0005634">
    <property type="term" value="C:nucleus"/>
    <property type="evidence" value="ECO:0007669"/>
    <property type="project" value="TreeGrafter"/>
</dbReference>
<organism evidence="2 3">
    <name type="scientific">Maudiozyma saulgeensis</name>
    <dbReference type="NCBI Taxonomy" id="1789683"/>
    <lineage>
        <taxon>Eukaryota</taxon>
        <taxon>Fungi</taxon>
        <taxon>Dikarya</taxon>
        <taxon>Ascomycota</taxon>
        <taxon>Saccharomycotina</taxon>
        <taxon>Saccharomycetes</taxon>
        <taxon>Saccharomycetales</taxon>
        <taxon>Saccharomycetaceae</taxon>
        <taxon>Maudiozyma</taxon>
    </lineage>
</organism>
<dbReference type="OrthoDB" id="5391991at2759"/>
<gene>
    <name evidence="2" type="ORF">KASA_0L00869G</name>
</gene>
<dbReference type="GO" id="GO:0000432">
    <property type="term" value="P:positive regulation of transcription from RNA polymerase II promoter by glucose"/>
    <property type="evidence" value="ECO:0007669"/>
    <property type="project" value="TreeGrafter"/>
</dbReference>
<keyword evidence="3" id="KW-1185">Reference proteome</keyword>
<dbReference type="InterPro" id="IPR018818">
    <property type="entry name" value="Stb3"/>
</dbReference>
<feature type="region of interest" description="Disordered" evidence="1">
    <location>
        <begin position="323"/>
        <end position="369"/>
    </location>
</feature>
<reference evidence="2 3" key="1">
    <citation type="submission" date="2017-04" db="EMBL/GenBank/DDBJ databases">
        <authorList>
            <person name="Afonso C.L."/>
            <person name="Miller P.J."/>
            <person name="Scott M.A."/>
            <person name="Spackman E."/>
            <person name="Goraichik I."/>
            <person name="Dimitrov K.M."/>
            <person name="Suarez D.L."/>
            <person name="Swayne D.E."/>
        </authorList>
    </citation>
    <scope>NUCLEOTIDE SEQUENCE [LARGE SCALE GENOMIC DNA]</scope>
</reference>
<dbReference type="EMBL" id="FXLY01000007">
    <property type="protein sequence ID" value="SMN21068.1"/>
    <property type="molecule type" value="Genomic_DNA"/>
</dbReference>
<evidence type="ECO:0000313" key="2">
    <source>
        <dbReference type="EMBL" id="SMN21068.1"/>
    </source>
</evidence>
<protein>
    <submittedName>
        <fullName evidence="2">Similar to Saccharomyces cerevisiae YDR169C STB3 Ribosomal RNA processing element (RRPE)-binding protein involved in the glucose-induced transition from quiescence to growth</fullName>
    </submittedName>
</protein>
<dbReference type="GO" id="GO:0043565">
    <property type="term" value="F:sequence-specific DNA binding"/>
    <property type="evidence" value="ECO:0007669"/>
    <property type="project" value="TreeGrafter"/>
</dbReference>
<sequence length="416" mass="46878">MSPNNSNDNITASEISIAEKKITSEKLANMLLLEGPMPIRAIVKGLIKDIPLVKEFSPSKQRRVIMRIMAKGDISRSIIFKKVGWGQWSAKEVPKSEFETQRALTNDFNSNFIESSLHKKSYTQTFDSNDVDENALTSDNEDDDSDINDNLRLARINHHMKRSRRYSISLKSRSRVNSITEEPQFINSRVNKHSTFLLGANAKRRKSSVVLTSPHWRNNFNFNQSNNKLNSDSTLVSDNEILNNDNDSDTVSREEKNYTHQPRYLPKLKPIPIGNNFSFVPKTIPSYNLETNSFTYDSISNSPVTDIMSNQIHSSTNHYIITHGNSPQKRQNSTSNDAINESSVRSTLDPLGNGATVETSSASETEDEDWESIGALSLRSSSYTLLSKQSQRRPSRPLHNSHDDTNVAALLLSLKS</sequence>
<accession>A0A1X7R5W8</accession>
<name>A0A1X7R5W8_9SACH</name>
<feature type="compositionally biased region" description="Polar residues" evidence="1">
    <location>
        <begin position="323"/>
        <end position="346"/>
    </location>
</feature>
<dbReference type="AlphaFoldDB" id="A0A1X7R5W8"/>
<proteinExistence type="predicted"/>
<dbReference type="Proteomes" id="UP000196158">
    <property type="component" value="Unassembled WGS sequence"/>
</dbReference>
<dbReference type="PANTHER" id="PTHR28164:SF1">
    <property type="entry name" value="PROTEIN STB3"/>
    <property type="match status" value="1"/>
</dbReference>
<dbReference type="PANTHER" id="PTHR28164">
    <property type="entry name" value="PROTEIN STB3"/>
    <property type="match status" value="1"/>
</dbReference>
<evidence type="ECO:0000313" key="3">
    <source>
        <dbReference type="Proteomes" id="UP000196158"/>
    </source>
</evidence>
<evidence type="ECO:0000256" key="1">
    <source>
        <dbReference type="SAM" id="MobiDB-lite"/>
    </source>
</evidence>